<dbReference type="SUPFAM" id="SSF55931">
    <property type="entry name" value="Glutamine synthetase/guanido kinase"/>
    <property type="match status" value="1"/>
</dbReference>
<dbReference type="PANTHER" id="PTHR11547:SF38">
    <property type="entry name" value="ARGININE KINASE 1-RELATED"/>
    <property type="match status" value="1"/>
</dbReference>
<evidence type="ECO:0000256" key="1">
    <source>
        <dbReference type="ARBA" id="ARBA00022679"/>
    </source>
</evidence>
<gene>
    <name evidence="5" type="primary">mcsB</name>
    <name evidence="9" type="ORF">LN736_17205</name>
</gene>
<dbReference type="InterPro" id="IPR023660">
    <property type="entry name" value="Arg_Kinase"/>
</dbReference>
<name>A0ABS8N9T5_9CLOT</name>
<dbReference type="NCBIfam" id="NF002194">
    <property type="entry name" value="PRK01059.1-4"/>
    <property type="match status" value="1"/>
</dbReference>
<dbReference type="HAMAP" id="MF_00602">
    <property type="entry name" value="Prot_Arg_kinase"/>
    <property type="match status" value="1"/>
</dbReference>
<dbReference type="PROSITE" id="PS51510">
    <property type="entry name" value="PHOSPHAGEN_KINASE_C"/>
    <property type="match status" value="1"/>
</dbReference>
<feature type="binding site" evidence="5 6">
    <location>
        <position position="81"/>
    </location>
    <ligand>
        <name>ATP</name>
        <dbReference type="ChEBI" id="CHEBI:30616"/>
    </ligand>
</feature>
<sequence length="345" mass="39227">MDNWITTCDNKEDLVISSRMRLARNLAKVPFPRKLNVERSRDVIKGIENAFYTSPEIRQEFKTNYLWEKNNNERQLYLEKHLISKNLIENSDKTAFILNDKETVSIMINEEDHVRIQCITAGLNLEEAYSLSDKIDDLLEENLEYAFDEKLGYLTACPTNIGTGLRASVMLHLPALSLNNQMNGLLNALAQVGMTIRGLYGEGSKPVGNIYQISNQITLGRSEEEILSSLKAIVIQVINEEKISRGSLMKKYKYELEDRIYRALGVLRSAVLLNSNECLKLLSDVRLGVEMGIINDVNKVTLNDLLVNIQPAAIQKQYDKNLSSNERDFNRAKLVREKLAVNTAQ</sequence>
<dbReference type="PANTHER" id="PTHR11547">
    <property type="entry name" value="ARGININE OR CREATINE KINASE"/>
    <property type="match status" value="1"/>
</dbReference>
<feature type="binding site" evidence="5 6">
    <location>
        <begin position="166"/>
        <end position="170"/>
    </location>
    <ligand>
        <name>ATP</name>
        <dbReference type="ChEBI" id="CHEBI:30616"/>
    </ligand>
</feature>
<keyword evidence="4 5" id="KW-0067">ATP-binding</keyword>
<proteinExistence type="inferred from homology"/>
<reference evidence="9" key="1">
    <citation type="submission" date="2021-11" db="EMBL/GenBank/DDBJ databases">
        <authorList>
            <person name="Qingchun L."/>
            <person name="Dong Z."/>
            <person name="Zongwei Q."/>
            <person name="Jia Z."/>
            <person name="Duotao L."/>
        </authorList>
    </citation>
    <scope>NUCLEOTIDE SEQUENCE</scope>
    <source>
        <strain evidence="9">WLY-B-L2</strain>
    </source>
</reference>
<comment type="caution">
    <text evidence="9">The sequence shown here is derived from an EMBL/GenBank/DDBJ whole genome shotgun (WGS) entry which is preliminary data.</text>
</comment>
<dbReference type="InterPro" id="IPR022414">
    <property type="entry name" value="ATP-guanido_PTrfase_cat"/>
</dbReference>
<keyword evidence="2 5" id="KW-0547">Nucleotide-binding</keyword>
<evidence type="ECO:0000313" key="10">
    <source>
        <dbReference type="Proteomes" id="UP001165422"/>
    </source>
</evidence>
<feature type="short sequence motif" description="RDXXRA motif of the pArg binding pocket involved in allosteric regulation" evidence="5">
    <location>
        <begin position="327"/>
        <end position="332"/>
    </location>
</feature>
<dbReference type="RefSeq" id="WP_150357968.1">
    <property type="nucleotide sequence ID" value="NZ_JAJJPB010000037.1"/>
</dbReference>
<dbReference type="Gene3D" id="3.30.590.10">
    <property type="entry name" value="Glutamine synthetase/guanido kinase, catalytic domain"/>
    <property type="match status" value="1"/>
</dbReference>
<evidence type="ECO:0000259" key="8">
    <source>
        <dbReference type="PROSITE" id="PS51510"/>
    </source>
</evidence>
<comment type="function">
    <text evidence="5">Catalyzes the specific phosphorylation of arginine residues in proteins.</text>
</comment>
<keyword evidence="1 5" id="KW-0808">Transferase</keyword>
<dbReference type="Proteomes" id="UP001165422">
    <property type="component" value="Unassembled WGS sequence"/>
</dbReference>
<feature type="binding site" evidence="6">
    <location>
        <begin position="17"/>
        <end position="21"/>
    </location>
    <ligand>
        <name>ATP</name>
        <dbReference type="ChEBI" id="CHEBI:30616"/>
    </ligand>
</feature>
<evidence type="ECO:0000256" key="3">
    <source>
        <dbReference type="ARBA" id="ARBA00022777"/>
    </source>
</evidence>
<evidence type="ECO:0000256" key="6">
    <source>
        <dbReference type="PROSITE-ProRule" id="PRU00843"/>
    </source>
</evidence>
<comment type="similarity">
    <text evidence="5 6 7">Belongs to the ATP:guanido phosphotransferase family.</text>
</comment>
<dbReference type="InterPro" id="IPR000749">
    <property type="entry name" value="ATP-guanido_PTrfase"/>
</dbReference>
<evidence type="ECO:0000256" key="4">
    <source>
        <dbReference type="ARBA" id="ARBA00022840"/>
    </source>
</evidence>
<organism evidence="9 10">
    <name type="scientific">Clostridium aromativorans</name>
    <dbReference type="NCBI Taxonomy" id="2836848"/>
    <lineage>
        <taxon>Bacteria</taxon>
        <taxon>Bacillati</taxon>
        <taxon>Bacillota</taxon>
        <taxon>Clostridia</taxon>
        <taxon>Eubacteriales</taxon>
        <taxon>Clostridiaceae</taxon>
        <taxon>Clostridium</taxon>
    </lineage>
</organism>
<comment type="activity regulation">
    <text evidence="5">Appears to be allosterically activated by the binding of pArg-containing polypeptides to the pArg-binding pocket localized in the C-terminal domain of McsB.</text>
</comment>
<dbReference type="EC" id="2.7.14.1" evidence="5"/>
<evidence type="ECO:0000313" key="9">
    <source>
        <dbReference type="EMBL" id="MCC9296582.1"/>
    </source>
</evidence>
<dbReference type="GO" id="GO:1990424">
    <property type="term" value="F:protein arginine kinase activity"/>
    <property type="evidence" value="ECO:0007669"/>
    <property type="project" value="UniProtKB-EC"/>
</dbReference>
<dbReference type="InterPro" id="IPR022415">
    <property type="entry name" value="ATP-guanido_PTrfase_AS"/>
</dbReference>
<evidence type="ECO:0000256" key="5">
    <source>
        <dbReference type="HAMAP-Rule" id="MF_00602"/>
    </source>
</evidence>
<dbReference type="Pfam" id="PF00217">
    <property type="entry name" value="ATP-gua_Ptrans"/>
    <property type="match status" value="1"/>
</dbReference>
<keyword evidence="5" id="KW-0021">Allosteric enzyme</keyword>
<feature type="binding site" evidence="5 6">
    <location>
        <position position="115"/>
    </location>
    <ligand>
        <name>ATP</name>
        <dbReference type="ChEBI" id="CHEBI:30616"/>
    </ligand>
</feature>
<comment type="catalytic activity">
    <reaction evidence="5">
        <text>L-arginyl-[protein] + ATP = N(omega)-phospho-L-arginyl-[protein] + ADP + H(+)</text>
        <dbReference type="Rhea" id="RHEA:43384"/>
        <dbReference type="Rhea" id="RHEA-COMP:10532"/>
        <dbReference type="Rhea" id="RHEA-COMP:10533"/>
        <dbReference type="ChEBI" id="CHEBI:15378"/>
        <dbReference type="ChEBI" id="CHEBI:29965"/>
        <dbReference type="ChEBI" id="CHEBI:30616"/>
        <dbReference type="ChEBI" id="CHEBI:83226"/>
        <dbReference type="ChEBI" id="CHEBI:456216"/>
        <dbReference type="EC" id="2.7.14.1"/>
    </reaction>
</comment>
<evidence type="ECO:0000256" key="2">
    <source>
        <dbReference type="ARBA" id="ARBA00022741"/>
    </source>
</evidence>
<evidence type="ECO:0000256" key="7">
    <source>
        <dbReference type="RuleBase" id="RU000505"/>
    </source>
</evidence>
<protein>
    <recommendedName>
        <fullName evidence="5">Protein-arginine kinase</fullName>
        <ecNumber evidence="5">2.7.14.1</ecNumber>
    </recommendedName>
</protein>
<dbReference type="PROSITE" id="PS00112">
    <property type="entry name" value="PHOSPHAGEN_KINASE"/>
    <property type="match status" value="1"/>
</dbReference>
<accession>A0ABS8N9T5</accession>
<keyword evidence="10" id="KW-1185">Reference proteome</keyword>
<dbReference type="CDD" id="cd07930">
    <property type="entry name" value="bacterial_phosphagen_kinase"/>
    <property type="match status" value="1"/>
</dbReference>
<feature type="binding site" evidence="5 6">
    <location>
        <begin position="197"/>
        <end position="202"/>
    </location>
    <ligand>
        <name>ATP</name>
        <dbReference type="ChEBI" id="CHEBI:30616"/>
    </ligand>
</feature>
<feature type="domain" description="Phosphagen kinase C-terminal" evidence="8">
    <location>
        <begin position="14"/>
        <end position="244"/>
    </location>
</feature>
<dbReference type="InterPro" id="IPR014746">
    <property type="entry name" value="Gln_synth/guanido_kin_cat_dom"/>
</dbReference>
<dbReference type="EMBL" id="JAJJPB010000037">
    <property type="protein sequence ID" value="MCC9296582.1"/>
    <property type="molecule type" value="Genomic_DNA"/>
</dbReference>
<comment type="caution">
    <text evidence="5">Lacks conserved residue(s) required for the propagation of feature annotation.</text>
</comment>
<keyword evidence="3 5" id="KW-0418">Kinase</keyword>